<accession>A0A654AF38</accession>
<name>A0A654AF38_BACMY</name>
<dbReference type="EMBL" id="CABWMC010000029">
    <property type="protein sequence ID" value="VXC66498.1"/>
    <property type="molecule type" value="Genomic_DNA"/>
</dbReference>
<reference evidence="1 2" key="1">
    <citation type="submission" date="2019-10" db="EMBL/GenBank/DDBJ databases">
        <authorList>
            <person name="Karimi E."/>
        </authorList>
    </citation>
    <scope>NUCLEOTIDE SEQUENCE [LARGE SCALE GENOMIC DNA]</scope>
    <source>
        <strain evidence="1">Bacillus sp. 71</strain>
    </source>
</reference>
<protein>
    <submittedName>
        <fullName evidence="1">ArsR family transcriptional regulator</fullName>
    </submittedName>
</protein>
<evidence type="ECO:0000313" key="1">
    <source>
        <dbReference type="EMBL" id="VXC66498.1"/>
    </source>
</evidence>
<organism evidence="1 2">
    <name type="scientific">Bacillus mycoides</name>
    <dbReference type="NCBI Taxonomy" id="1405"/>
    <lineage>
        <taxon>Bacteria</taxon>
        <taxon>Bacillati</taxon>
        <taxon>Bacillota</taxon>
        <taxon>Bacilli</taxon>
        <taxon>Bacillales</taxon>
        <taxon>Bacillaceae</taxon>
        <taxon>Bacillus</taxon>
        <taxon>Bacillus cereus group</taxon>
    </lineage>
</organism>
<gene>
    <name evidence="1" type="ORF">BACI71_40643</name>
</gene>
<evidence type="ECO:0000313" key="2">
    <source>
        <dbReference type="Proteomes" id="UP000437562"/>
    </source>
</evidence>
<sequence length="45" mass="5374">MTIKPNNSDKKRVEIFKALAGVKREIVRYLFHNQNKHNCGRLRLH</sequence>
<proteinExistence type="predicted"/>
<dbReference type="Proteomes" id="UP000437562">
    <property type="component" value="Unassembled WGS sequence"/>
</dbReference>
<dbReference type="AlphaFoldDB" id="A0A654AF38"/>